<protein>
    <submittedName>
        <fullName evidence="2">Uncharacterized protein</fullName>
    </submittedName>
</protein>
<reference evidence="2" key="1">
    <citation type="journal article" date="2020" name="mSystems">
        <title>Genome- and Community-Level Interaction Insights into Carbon Utilization and Element Cycling Functions of Hydrothermarchaeota in Hydrothermal Sediment.</title>
        <authorList>
            <person name="Zhou Z."/>
            <person name="Liu Y."/>
            <person name="Xu W."/>
            <person name="Pan J."/>
            <person name="Luo Z.H."/>
            <person name="Li M."/>
        </authorList>
    </citation>
    <scope>NUCLEOTIDE SEQUENCE [LARGE SCALE GENOMIC DNA]</scope>
    <source>
        <strain evidence="2">SpSt-1224</strain>
    </source>
</reference>
<proteinExistence type="predicted"/>
<feature type="compositionally biased region" description="Basic residues" evidence="1">
    <location>
        <begin position="1"/>
        <end position="15"/>
    </location>
</feature>
<dbReference type="Proteomes" id="UP000885986">
    <property type="component" value="Unassembled WGS sequence"/>
</dbReference>
<evidence type="ECO:0000256" key="1">
    <source>
        <dbReference type="SAM" id="MobiDB-lite"/>
    </source>
</evidence>
<gene>
    <name evidence="2" type="ORF">ENN98_04185</name>
</gene>
<comment type="caution">
    <text evidence="2">The sequence shown here is derived from an EMBL/GenBank/DDBJ whole genome shotgun (WGS) entry which is preliminary data.</text>
</comment>
<dbReference type="AlphaFoldDB" id="A0A7C2TIL8"/>
<feature type="region of interest" description="Disordered" evidence="1">
    <location>
        <begin position="1"/>
        <end position="21"/>
    </location>
</feature>
<evidence type="ECO:0000313" key="2">
    <source>
        <dbReference type="EMBL" id="HET97883.1"/>
    </source>
</evidence>
<organism evidence="2">
    <name type="scientific">Desulfurivibrio alkaliphilus</name>
    <dbReference type="NCBI Taxonomy" id="427923"/>
    <lineage>
        <taxon>Bacteria</taxon>
        <taxon>Pseudomonadati</taxon>
        <taxon>Thermodesulfobacteriota</taxon>
        <taxon>Desulfobulbia</taxon>
        <taxon>Desulfobulbales</taxon>
        <taxon>Desulfobulbaceae</taxon>
        <taxon>Desulfurivibrio</taxon>
    </lineage>
</organism>
<name>A0A7C2TIL8_9BACT</name>
<accession>A0A7C2TIL8</accession>
<sequence length="120" mass="13147">MKQPKKAGAKKRKKNQVSVEKSEEAMIGGIIEGSPDAVGVAVLRLACGCRKMAAVDQEGEPASKVIIYRDNSLNVCDQCKEDNGAYIRVRESFIHWIEPPPAPERQEMIAGKVFGNVPTH</sequence>
<dbReference type="EMBL" id="DSDS01000097">
    <property type="protein sequence ID" value="HET97883.1"/>
    <property type="molecule type" value="Genomic_DNA"/>
</dbReference>